<keyword evidence="3" id="KW-1185">Reference proteome</keyword>
<feature type="signal peptide" evidence="1">
    <location>
        <begin position="1"/>
        <end position="26"/>
    </location>
</feature>
<organism evidence="2 3">
    <name type="scientific">Streptomyces monticola</name>
    <dbReference type="NCBI Taxonomy" id="2666263"/>
    <lineage>
        <taxon>Bacteria</taxon>
        <taxon>Bacillati</taxon>
        <taxon>Actinomycetota</taxon>
        <taxon>Actinomycetes</taxon>
        <taxon>Kitasatosporales</taxon>
        <taxon>Streptomycetaceae</taxon>
        <taxon>Streptomyces</taxon>
    </lineage>
</organism>
<evidence type="ECO:0000256" key="1">
    <source>
        <dbReference type="SAM" id="SignalP"/>
    </source>
</evidence>
<protein>
    <submittedName>
        <fullName evidence="2">Uncharacterized protein</fullName>
    </submittedName>
</protein>
<dbReference type="EMBL" id="JBHTCF010000025">
    <property type="protein sequence ID" value="MFC7309873.1"/>
    <property type="molecule type" value="Genomic_DNA"/>
</dbReference>
<dbReference type="RefSeq" id="WP_381839326.1">
    <property type="nucleotide sequence ID" value="NZ_JBHTCF010000025.1"/>
</dbReference>
<sequence length="240" mass="25813">MRRARLLAGAVLASALALTTALPATAAQANPKPPPDPFHAGTVASDINLYVARGGHAEIKLAPGLQAKVKAAGASLKYLHPFSNIPGRDTLAGFRMPVGNRYDAIQLDTRFTYPGGLVLTNPKLKKTFSFNGVSLYIEPVIAGFYAHPWVGDKQLGKKFKLVDASFVEALTTGGFFAPHFEDGQFSWGPTNVSLRVTAELSDALKSVGVKAAKGEVFGHITVRWNDNPEWKDEDKIKLGK</sequence>
<proteinExistence type="predicted"/>
<feature type="chain" id="PRO_5045536015" evidence="1">
    <location>
        <begin position="27"/>
        <end position="240"/>
    </location>
</feature>
<dbReference type="Proteomes" id="UP001596523">
    <property type="component" value="Unassembled WGS sequence"/>
</dbReference>
<comment type="caution">
    <text evidence="2">The sequence shown here is derived from an EMBL/GenBank/DDBJ whole genome shotgun (WGS) entry which is preliminary data.</text>
</comment>
<evidence type="ECO:0000313" key="3">
    <source>
        <dbReference type="Proteomes" id="UP001596523"/>
    </source>
</evidence>
<gene>
    <name evidence="2" type="ORF">ACFQVC_37365</name>
</gene>
<accession>A0ABW2JWP5</accession>
<reference evidence="3" key="1">
    <citation type="journal article" date="2019" name="Int. J. Syst. Evol. Microbiol.">
        <title>The Global Catalogue of Microorganisms (GCM) 10K type strain sequencing project: providing services to taxonomists for standard genome sequencing and annotation.</title>
        <authorList>
            <consortium name="The Broad Institute Genomics Platform"/>
            <consortium name="The Broad Institute Genome Sequencing Center for Infectious Disease"/>
            <person name="Wu L."/>
            <person name="Ma J."/>
        </authorList>
    </citation>
    <scope>NUCLEOTIDE SEQUENCE [LARGE SCALE GENOMIC DNA]</scope>
    <source>
        <strain evidence="3">SYNS20</strain>
    </source>
</reference>
<evidence type="ECO:0000313" key="2">
    <source>
        <dbReference type="EMBL" id="MFC7309873.1"/>
    </source>
</evidence>
<keyword evidence="1" id="KW-0732">Signal</keyword>
<name>A0ABW2JWP5_9ACTN</name>